<feature type="coiled-coil region" evidence="1">
    <location>
        <begin position="188"/>
        <end position="215"/>
    </location>
</feature>
<feature type="region of interest" description="Disordered" evidence="2">
    <location>
        <begin position="132"/>
        <end position="166"/>
    </location>
</feature>
<accession>M6JUE3</accession>
<dbReference type="AlphaFoldDB" id="M6JUE3"/>
<sequence>MGVGYGPATVTVGVSERGGVDVGLGFQYGLSNNNGALNGGLNYNSKTGQASGNLGFSSAGGSTFAMSYNEQSGAGVSAGHNFESGVGGNVSWSEHDGFGGGLSYSLQQNEAKTNKWAGAGANLSFSQRGPTSVNITAGAGQKENGEGRTPVAGTNPVTQYGSGGATAGTWTQGKGFEANTNFLMDRWAQDYLSDYDDARQERERQQQNNQHQGADAIAGAGVTVGRREDGETLSMKPLAHENVGDGAAYGGTSDGEATGGGKVRCHRKTRRRSGTAGRERVEPKRMQVLRS</sequence>
<protein>
    <submittedName>
        <fullName evidence="3">Uncharacterized protein</fullName>
    </submittedName>
</protein>
<organism evidence="3 4">
    <name type="scientific">Leptospira santarosai serovar Arenal str. MAVJ 401</name>
    <dbReference type="NCBI Taxonomy" id="1049976"/>
    <lineage>
        <taxon>Bacteria</taxon>
        <taxon>Pseudomonadati</taxon>
        <taxon>Spirochaetota</taxon>
        <taxon>Spirochaetia</taxon>
        <taxon>Leptospirales</taxon>
        <taxon>Leptospiraceae</taxon>
        <taxon>Leptospira</taxon>
    </lineage>
</organism>
<evidence type="ECO:0000256" key="1">
    <source>
        <dbReference type="SAM" id="Coils"/>
    </source>
</evidence>
<dbReference type="Proteomes" id="UP000012106">
    <property type="component" value="Unassembled WGS sequence"/>
</dbReference>
<keyword evidence="1" id="KW-0175">Coiled coil</keyword>
<reference evidence="3 4" key="1">
    <citation type="submission" date="2013-01" db="EMBL/GenBank/DDBJ databases">
        <authorList>
            <person name="Harkins D.M."/>
            <person name="Durkin A.S."/>
            <person name="Brinkac L.M."/>
            <person name="Haft D.H."/>
            <person name="Selengut J.D."/>
            <person name="Sanka R."/>
            <person name="DePew J."/>
            <person name="Purushe J."/>
            <person name="Hartskeerl R.A."/>
            <person name="Ahmed A."/>
            <person name="van der Linden H."/>
            <person name="Goris M.G.A."/>
            <person name="Vinetz J.M."/>
            <person name="Sutton G.G."/>
            <person name="Nierman W.C."/>
            <person name="Fouts D.E."/>
        </authorList>
    </citation>
    <scope>NUCLEOTIDE SEQUENCE [LARGE SCALE GENOMIC DNA]</scope>
    <source>
        <strain evidence="3 4">MAVJ 401</strain>
    </source>
</reference>
<evidence type="ECO:0000313" key="3">
    <source>
        <dbReference type="EMBL" id="EMN23228.1"/>
    </source>
</evidence>
<evidence type="ECO:0000313" key="4">
    <source>
        <dbReference type="Proteomes" id="UP000012106"/>
    </source>
</evidence>
<proteinExistence type="predicted"/>
<name>M6JUE3_9LEPT</name>
<comment type="caution">
    <text evidence="3">The sequence shown here is derived from an EMBL/GenBank/DDBJ whole genome shotgun (WGS) entry which is preliminary data.</text>
</comment>
<feature type="compositionally biased region" description="Basic residues" evidence="2">
    <location>
        <begin position="263"/>
        <end position="273"/>
    </location>
</feature>
<gene>
    <name evidence="3" type="ORF">LEP1GSC063_4109</name>
</gene>
<dbReference type="EMBL" id="AHMU02000010">
    <property type="protein sequence ID" value="EMN23228.1"/>
    <property type="molecule type" value="Genomic_DNA"/>
</dbReference>
<evidence type="ECO:0000256" key="2">
    <source>
        <dbReference type="SAM" id="MobiDB-lite"/>
    </source>
</evidence>
<feature type="region of interest" description="Disordered" evidence="2">
    <location>
        <begin position="241"/>
        <end position="291"/>
    </location>
</feature>
<feature type="compositionally biased region" description="Gly residues" evidence="2">
    <location>
        <begin position="247"/>
        <end position="262"/>
    </location>
</feature>